<dbReference type="InterPro" id="IPR001547">
    <property type="entry name" value="Glyco_hydro_5"/>
</dbReference>
<keyword evidence="2 3" id="KW-0326">Glycosidase</keyword>
<protein>
    <submittedName>
        <fullName evidence="5">Cellulase</fullName>
    </submittedName>
</protein>
<accession>A0A4Q9HB45</accession>
<comment type="similarity">
    <text evidence="3">Belongs to the glycosyl hydrolase 5 (cellulase A) family.</text>
</comment>
<dbReference type="GO" id="GO:0004553">
    <property type="term" value="F:hydrolase activity, hydrolyzing O-glycosyl compounds"/>
    <property type="evidence" value="ECO:0007669"/>
    <property type="project" value="InterPro"/>
</dbReference>
<dbReference type="InterPro" id="IPR017853">
    <property type="entry name" value="GH"/>
</dbReference>
<evidence type="ECO:0000256" key="1">
    <source>
        <dbReference type="ARBA" id="ARBA00022801"/>
    </source>
</evidence>
<dbReference type="Gene3D" id="3.20.20.80">
    <property type="entry name" value="Glycosidases"/>
    <property type="match status" value="1"/>
</dbReference>
<evidence type="ECO:0000313" key="6">
    <source>
        <dbReference type="Proteomes" id="UP000291819"/>
    </source>
</evidence>
<keyword evidence="6" id="KW-1185">Reference proteome</keyword>
<dbReference type="AlphaFoldDB" id="A0A4Q9HB45"/>
<dbReference type="SUPFAM" id="SSF51445">
    <property type="entry name" value="(Trans)glycosidases"/>
    <property type="match status" value="1"/>
</dbReference>
<evidence type="ECO:0000256" key="2">
    <source>
        <dbReference type="ARBA" id="ARBA00023295"/>
    </source>
</evidence>
<gene>
    <name evidence="5" type="ORF">EYS08_15100</name>
</gene>
<proteinExistence type="inferred from homology"/>
<dbReference type="OrthoDB" id="273314at2"/>
<evidence type="ECO:0000256" key="3">
    <source>
        <dbReference type="RuleBase" id="RU361153"/>
    </source>
</evidence>
<dbReference type="Proteomes" id="UP000291819">
    <property type="component" value="Unassembled WGS sequence"/>
</dbReference>
<reference evidence="5 6" key="1">
    <citation type="submission" date="2019-02" db="EMBL/GenBank/DDBJ databases">
        <title>Pedobacter kyonggii whole genome sequence analysis.</title>
        <authorList>
            <person name="Dahal R.H."/>
        </authorList>
    </citation>
    <scope>NUCLEOTIDE SEQUENCE [LARGE SCALE GENOMIC DNA]</scope>
    <source>
        <strain evidence="5 6">K-4-11-1</strain>
    </source>
</reference>
<comment type="caution">
    <text evidence="5">The sequence shown here is derived from an EMBL/GenBank/DDBJ whole genome shotgun (WGS) entry which is preliminary data.</text>
</comment>
<organism evidence="5 6">
    <name type="scientific">Pedobacter kyonggii</name>
    <dbReference type="NCBI Taxonomy" id="1926871"/>
    <lineage>
        <taxon>Bacteria</taxon>
        <taxon>Pseudomonadati</taxon>
        <taxon>Bacteroidota</taxon>
        <taxon>Sphingobacteriia</taxon>
        <taxon>Sphingobacteriales</taxon>
        <taxon>Sphingobacteriaceae</taxon>
        <taxon>Pedobacter</taxon>
    </lineage>
</organism>
<keyword evidence="1 3" id="KW-0378">Hydrolase</keyword>
<evidence type="ECO:0000259" key="4">
    <source>
        <dbReference type="Pfam" id="PF00150"/>
    </source>
</evidence>
<dbReference type="GO" id="GO:0000272">
    <property type="term" value="P:polysaccharide catabolic process"/>
    <property type="evidence" value="ECO:0007669"/>
    <property type="project" value="InterPro"/>
</dbReference>
<feature type="domain" description="Glycoside hydrolase family 5" evidence="4">
    <location>
        <begin position="91"/>
        <end position="300"/>
    </location>
</feature>
<name>A0A4Q9HB45_9SPHI</name>
<sequence>MLSVCLMGCEKKELITETPLEIDKTDVTDAQKLNVESVGAAGIAGVNWADGRDNFVDGWVIPSGLTAGDDYTTVSAKANAILTGFQNNMPGVNTVRLPINPPSVSDSWWDAYTGAIDRALSKNMKVILAYWESASSRNGTIDDTTQFWAMWQTVVNKYGSNANVYFEPMNEPHGYTLAQLTTIYAEWLSRYPNVSKGRILLGGTGYSENVTAVGADSRFSSCLLSLHNYAFWSTRTQSAWEADWRSRFGNYASRTVVTEYGAAMTTGKNYTGSVGSDNEIAYIVGSTNVFRNDKVASVYWPGLRDNDSYSIQNRGGSGTNITLTTTNQSGLTRIRYGWGL</sequence>
<dbReference type="Pfam" id="PF00150">
    <property type="entry name" value="Cellulase"/>
    <property type="match status" value="1"/>
</dbReference>
<evidence type="ECO:0000313" key="5">
    <source>
        <dbReference type="EMBL" id="TBO41341.1"/>
    </source>
</evidence>
<dbReference type="EMBL" id="SIXF01000014">
    <property type="protein sequence ID" value="TBO41341.1"/>
    <property type="molecule type" value="Genomic_DNA"/>
</dbReference>